<accession>A0A9R1VV87</accession>
<dbReference type="Proteomes" id="UP000235145">
    <property type="component" value="Unassembled WGS sequence"/>
</dbReference>
<dbReference type="EMBL" id="NBSK02000004">
    <property type="protein sequence ID" value="KAJ0213196.1"/>
    <property type="molecule type" value="Genomic_DNA"/>
</dbReference>
<organism evidence="1 2">
    <name type="scientific">Lactuca sativa</name>
    <name type="common">Garden lettuce</name>
    <dbReference type="NCBI Taxonomy" id="4236"/>
    <lineage>
        <taxon>Eukaryota</taxon>
        <taxon>Viridiplantae</taxon>
        <taxon>Streptophyta</taxon>
        <taxon>Embryophyta</taxon>
        <taxon>Tracheophyta</taxon>
        <taxon>Spermatophyta</taxon>
        <taxon>Magnoliopsida</taxon>
        <taxon>eudicotyledons</taxon>
        <taxon>Gunneridae</taxon>
        <taxon>Pentapetalae</taxon>
        <taxon>asterids</taxon>
        <taxon>campanulids</taxon>
        <taxon>Asterales</taxon>
        <taxon>Asteraceae</taxon>
        <taxon>Cichorioideae</taxon>
        <taxon>Cichorieae</taxon>
        <taxon>Lactucinae</taxon>
        <taxon>Lactuca</taxon>
    </lineage>
</organism>
<name>A0A9R1VV87_LACSA</name>
<proteinExistence type="predicted"/>
<dbReference type="AlphaFoldDB" id="A0A9R1VV87"/>
<sequence>MKKWTEIPMMKDDGFQTKDGKVKINVEAFPLNGYILMRKVNEIDLIDNIKSKVLYTEQYIDNWYIGNCFSHQMIGRKENLGYGYGKVANGKLKVNRVAYIKCLKHDLITVSQLVVDISNQVLFDEE</sequence>
<evidence type="ECO:0000313" key="1">
    <source>
        <dbReference type="EMBL" id="KAJ0213196.1"/>
    </source>
</evidence>
<keyword evidence="2" id="KW-1185">Reference proteome</keyword>
<protein>
    <submittedName>
        <fullName evidence="1">Uncharacterized protein</fullName>
    </submittedName>
</protein>
<comment type="caution">
    <text evidence="1">The sequence shown here is derived from an EMBL/GenBank/DDBJ whole genome shotgun (WGS) entry which is preliminary data.</text>
</comment>
<evidence type="ECO:0000313" key="2">
    <source>
        <dbReference type="Proteomes" id="UP000235145"/>
    </source>
</evidence>
<reference evidence="1 2" key="1">
    <citation type="journal article" date="2017" name="Nat. Commun.">
        <title>Genome assembly with in vitro proximity ligation data and whole-genome triplication in lettuce.</title>
        <authorList>
            <person name="Reyes-Chin-Wo S."/>
            <person name="Wang Z."/>
            <person name="Yang X."/>
            <person name="Kozik A."/>
            <person name="Arikit S."/>
            <person name="Song C."/>
            <person name="Xia L."/>
            <person name="Froenicke L."/>
            <person name="Lavelle D.O."/>
            <person name="Truco M.J."/>
            <person name="Xia R."/>
            <person name="Zhu S."/>
            <person name="Xu C."/>
            <person name="Xu H."/>
            <person name="Xu X."/>
            <person name="Cox K."/>
            <person name="Korf I."/>
            <person name="Meyers B.C."/>
            <person name="Michelmore R.W."/>
        </authorList>
    </citation>
    <scope>NUCLEOTIDE SEQUENCE [LARGE SCALE GENOMIC DNA]</scope>
    <source>
        <strain evidence="2">cv. Salinas</strain>
        <tissue evidence="1">Seedlings</tissue>
    </source>
</reference>
<gene>
    <name evidence="1" type="ORF">LSAT_V11C400213770</name>
</gene>